<dbReference type="SUPFAM" id="SSF53756">
    <property type="entry name" value="UDP-Glycosyltransferase/glycogen phosphorylase"/>
    <property type="match status" value="1"/>
</dbReference>
<name>A0ABP8A4D6_9MICO</name>
<evidence type="ECO:0000313" key="2">
    <source>
        <dbReference type="EMBL" id="GAA4177548.1"/>
    </source>
</evidence>
<proteinExistence type="predicted"/>
<dbReference type="Pfam" id="PF20471">
    <property type="entry name" value="DUF6716"/>
    <property type="match status" value="1"/>
</dbReference>
<accession>A0ABP8A4D6</accession>
<feature type="region of interest" description="Disordered" evidence="1">
    <location>
        <begin position="417"/>
        <end position="441"/>
    </location>
</feature>
<reference evidence="3" key="1">
    <citation type="journal article" date="2019" name="Int. J. Syst. Evol. Microbiol.">
        <title>The Global Catalogue of Microorganisms (GCM) 10K type strain sequencing project: providing services to taxonomists for standard genome sequencing and annotation.</title>
        <authorList>
            <consortium name="The Broad Institute Genomics Platform"/>
            <consortium name="The Broad Institute Genome Sequencing Center for Infectious Disease"/>
            <person name="Wu L."/>
            <person name="Ma J."/>
        </authorList>
    </citation>
    <scope>NUCLEOTIDE SEQUENCE [LARGE SCALE GENOMIC DNA]</scope>
    <source>
        <strain evidence="3">JCM 17591</strain>
    </source>
</reference>
<dbReference type="RefSeq" id="WP_344755174.1">
    <property type="nucleotide sequence ID" value="NZ_BAABBW010000004.1"/>
</dbReference>
<dbReference type="Proteomes" id="UP001501079">
    <property type="component" value="Unassembled WGS sequence"/>
</dbReference>
<protein>
    <submittedName>
        <fullName evidence="2">Uncharacterized protein</fullName>
    </submittedName>
</protein>
<sequence length="441" mass="47620">MAPTSASRRILGIIDSDSYAKWGASLLAQLGLGWSVELVRVVSRLAASDAQLAFALAGTGFRPDAAPSASLGEIIDRLNAGGHDAVFVSTSGAVAEAVITEITQRVRPRPVIMTGLPGISTPAKYKGLFRRAQADLFVLHSHREIREYRDLAQKRGVPHEFVLATLPFLEHHEPVPEWSGERDSIVFAAQPGVPQTLAERRTLVDRLVQTAVAHPGLRVVIKVRAQAGERQTHRERHPYAELVPQNAPRNLVVEGGSMVSHLARAVGFVTVSSTAAIEAIAAGVPSLVLTDFGVSGELINEVFVGSGLLGPSRDLIAGRFHEVDPRWRSDNYFHPAGENTWQTRLEALAALRDAEPLPHRPAKRRSRGGPLRRAWDRKRAFGSYDHSPLGYAAAAIGYPVLALRHRLVALRDGMAASSAAPAEDEQPVESAEPIRAPAARG</sequence>
<comment type="caution">
    <text evidence="2">The sequence shown here is derived from an EMBL/GenBank/DDBJ whole genome shotgun (WGS) entry which is preliminary data.</text>
</comment>
<evidence type="ECO:0000313" key="3">
    <source>
        <dbReference type="Proteomes" id="UP001501079"/>
    </source>
</evidence>
<organism evidence="2 3">
    <name type="scientific">Gryllotalpicola koreensis</name>
    <dbReference type="NCBI Taxonomy" id="993086"/>
    <lineage>
        <taxon>Bacteria</taxon>
        <taxon>Bacillati</taxon>
        <taxon>Actinomycetota</taxon>
        <taxon>Actinomycetes</taxon>
        <taxon>Micrococcales</taxon>
        <taxon>Microbacteriaceae</taxon>
        <taxon>Gryllotalpicola</taxon>
    </lineage>
</organism>
<evidence type="ECO:0000256" key="1">
    <source>
        <dbReference type="SAM" id="MobiDB-lite"/>
    </source>
</evidence>
<gene>
    <name evidence="2" type="ORF">GCM10022287_26520</name>
</gene>
<dbReference type="EMBL" id="BAABBW010000004">
    <property type="protein sequence ID" value="GAA4177548.1"/>
    <property type="molecule type" value="Genomic_DNA"/>
</dbReference>
<dbReference type="InterPro" id="IPR046561">
    <property type="entry name" value="DUF6716"/>
</dbReference>
<keyword evidence="3" id="KW-1185">Reference proteome</keyword>